<keyword evidence="2" id="KW-1185">Reference proteome</keyword>
<evidence type="ECO:0000313" key="2">
    <source>
        <dbReference type="Proteomes" id="UP001060085"/>
    </source>
</evidence>
<proteinExistence type="predicted"/>
<organism evidence="1 2">
    <name type="scientific">Catharanthus roseus</name>
    <name type="common">Madagascar periwinkle</name>
    <name type="synonym">Vinca rosea</name>
    <dbReference type="NCBI Taxonomy" id="4058"/>
    <lineage>
        <taxon>Eukaryota</taxon>
        <taxon>Viridiplantae</taxon>
        <taxon>Streptophyta</taxon>
        <taxon>Embryophyta</taxon>
        <taxon>Tracheophyta</taxon>
        <taxon>Spermatophyta</taxon>
        <taxon>Magnoliopsida</taxon>
        <taxon>eudicotyledons</taxon>
        <taxon>Gunneridae</taxon>
        <taxon>Pentapetalae</taxon>
        <taxon>asterids</taxon>
        <taxon>lamiids</taxon>
        <taxon>Gentianales</taxon>
        <taxon>Apocynaceae</taxon>
        <taxon>Rauvolfioideae</taxon>
        <taxon>Vinceae</taxon>
        <taxon>Catharanthinae</taxon>
        <taxon>Catharanthus</taxon>
    </lineage>
</organism>
<comment type="caution">
    <text evidence="1">The sequence shown here is derived from an EMBL/GenBank/DDBJ whole genome shotgun (WGS) entry which is preliminary data.</text>
</comment>
<reference evidence="2" key="1">
    <citation type="journal article" date="2023" name="Nat. Plants">
        <title>Single-cell RNA sequencing provides a high-resolution roadmap for understanding the multicellular compartmentation of specialized metabolism.</title>
        <authorList>
            <person name="Sun S."/>
            <person name="Shen X."/>
            <person name="Li Y."/>
            <person name="Li Y."/>
            <person name="Wang S."/>
            <person name="Li R."/>
            <person name="Zhang H."/>
            <person name="Shen G."/>
            <person name="Guo B."/>
            <person name="Wei J."/>
            <person name="Xu J."/>
            <person name="St-Pierre B."/>
            <person name="Chen S."/>
            <person name="Sun C."/>
        </authorList>
    </citation>
    <scope>NUCLEOTIDE SEQUENCE [LARGE SCALE GENOMIC DNA]</scope>
</reference>
<dbReference type="EMBL" id="CM044702">
    <property type="protein sequence ID" value="KAI5676701.1"/>
    <property type="molecule type" value="Genomic_DNA"/>
</dbReference>
<protein>
    <submittedName>
        <fullName evidence="1">Uncharacterized protein</fullName>
    </submittedName>
</protein>
<evidence type="ECO:0000313" key="1">
    <source>
        <dbReference type="EMBL" id="KAI5676701.1"/>
    </source>
</evidence>
<gene>
    <name evidence="1" type="ORF">M9H77_07651</name>
</gene>
<accession>A0ACC0BVN5</accession>
<sequence>MKEQGSSSTFPFESSRHSFAHSQRRSFTEASEQSSRMPNLIHVHHTAPIPEVSTSPPSSPTASQMKDDSSSEHQPDDFQDFSSTDDGNISSPYACKVINMIRHDNTVKDQKELIFDIIQDLPPEAHKKQLEKLKALILREESSSVRLIEPFSISKMFDQYPNLNPPIRQHSTTELQTEIRSLKAQVKELKERVFSVETKNLELDTQIALLQSRTSKGKEVISDLSIPDFPIAEIPMPGINSQDSKFISIIDKITFQKWNIYVTISIRNFKATFTAMLDSGADQSCIRDGLIPTKYYVPTNESLVTANGMPLQL</sequence>
<dbReference type="Proteomes" id="UP001060085">
    <property type="component" value="Linkage Group LG02"/>
</dbReference>
<name>A0ACC0BVN5_CATRO</name>